<feature type="compositionally biased region" description="Polar residues" evidence="2">
    <location>
        <begin position="90"/>
        <end position="123"/>
    </location>
</feature>
<evidence type="ECO:0000256" key="2">
    <source>
        <dbReference type="SAM" id="MobiDB-lite"/>
    </source>
</evidence>
<feature type="region of interest" description="Disordered" evidence="2">
    <location>
        <begin position="223"/>
        <end position="502"/>
    </location>
</feature>
<accession>A0ABQ9FJ32</accession>
<organism evidence="3 4">
    <name type="scientific">Tegillarca granosa</name>
    <name type="common">Malaysian cockle</name>
    <name type="synonym">Anadara granosa</name>
    <dbReference type="NCBI Taxonomy" id="220873"/>
    <lineage>
        <taxon>Eukaryota</taxon>
        <taxon>Metazoa</taxon>
        <taxon>Spiralia</taxon>
        <taxon>Lophotrochozoa</taxon>
        <taxon>Mollusca</taxon>
        <taxon>Bivalvia</taxon>
        <taxon>Autobranchia</taxon>
        <taxon>Pteriomorphia</taxon>
        <taxon>Arcoida</taxon>
        <taxon>Arcoidea</taxon>
        <taxon>Arcidae</taxon>
        <taxon>Tegillarca</taxon>
    </lineage>
</organism>
<feature type="region of interest" description="Disordered" evidence="2">
    <location>
        <begin position="753"/>
        <end position="827"/>
    </location>
</feature>
<feature type="compositionally biased region" description="Polar residues" evidence="2">
    <location>
        <begin position="324"/>
        <end position="360"/>
    </location>
</feature>
<feature type="compositionally biased region" description="Basic and acidic residues" evidence="2">
    <location>
        <begin position="273"/>
        <end position="287"/>
    </location>
</feature>
<comment type="caution">
    <text evidence="3">The sequence shown here is derived from an EMBL/GenBank/DDBJ whole genome shotgun (WGS) entry which is preliminary data.</text>
</comment>
<feature type="compositionally biased region" description="Polar residues" evidence="2">
    <location>
        <begin position="480"/>
        <end position="495"/>
    </location>
</feature>
<evidence type="ECO:0000256" key="1">
    <source>
        <dbReference type="SAM" id="Coils"/>
    </source>
</evidence>
<evidence type="ECO:0000313" key="3">
    <source>
        <dbReference type="EMBL" id="KAJ8317300.1"/>
    </source>
</evidence>
<feature type="compositionally biased region" description="Polar residues" evidence="2">
    <location>
        <begin position="223"/>
        <end position="233"/>
    </location>
</feature>
<dbReference type="Proteomes" id="UP001217089">
    <property type="component" value="Unassembled WGS sequence"/>
</dbReference>
<keyword evidence="4" id="KW-1185">Reference proteome</keyword>
<feature type="compositionally biased region" description="Basic and acidic residues" evidence="2">
    <location>
        <begin position="701"/>
        <end position="712"/>
    </location>
</feature>
<sequence>MKSTCVDKMYLLINLYTVLLNSKTTTSAMAGSNQNYTTYLFVKTGNVYNLGVKDPKHSVPRTPSQPRPHTDGARLSRLTRYLMLSDEANTRQQTRQSDSVTSFPPAKQNGSLVTGNDVNNNNGSKKEVRVTQGQTGYFRNKKISSPPMRKNMKPRTGSAPSQNPLEPVIEDTPRLRINNLIGFDKTDKNSQNKTSRNQMMDEEINTRIAKTKDNNSFSNSYIKAKTENPTNYATNGSKSESSENKPKSENKNTTSGQPNSQNSVKVNSSSPKSENKAKTTEESKSEQKTNSSNIPKPTKAKEEGSSKTSSNNNESSEQRKHSVENGQTNVEKSTKAVSNNNGSSSKTETKDTQNNSSSTSKVKKETQNNEDKQYKTSENEKIADKTDFHYHAQSKRSPERDKGTYSTDKDKSDTEDTAVPPLDLSQKPKTKNGKFKFVINKNSSYHYRRKRWSSKSDPTGNATPGKEKSSIYKERPKSILANQQEVRPITKNTPRTFRMDEKEKSIYRNTTFLWDEDTSEAFHTPAVNRPKGITKTYTGAPSHREALKSARGRPKSSKKPFVFLKRSKVPPWYEKAKVLSRQQANIFQNIKSVYGDENTNKRREAQFLDKIQKVQLEQSRLEHEENLERERQKKLAKRSQARQLKELRKRFEDEAWHRFQTQYVTSRILEHEKLNRYEYGLPEEPSGQPEYASKLKRKKKVPDEPVSTEKLKKANQKKYGKMFGMKMGPEVRPKTPLMEGIDTVVISQTDEKGETYIIDPSPIPQKGNTKEKKKMVKTVLSEAKDQLSKVPQKGAGFTPREESNIQKEVSRKTPSLNLDDDDDDDDMSDIFEHARKKYHLDIDDEDD</sequence>
<feature type="compositionally biased region" description="Basic and acidic residues" evidence="2">
    <location>
        <begin position="240"/>
        <end position="250"/>
    </location>
</feature>
<feature type="compositionally biased region" description="Acidic residues" evidence="2">
    <location>
        <begin position="818"/>
        <end position="827"/>
    </location>
</feature>
<evidence type="ECO:0000313" key="4">
    <source>
        <dbReference type="Proteomes" id="UP001217089"/>
    </source>
</evidence>
<feature type="compositionally biased region" description="Low complexity" evidence="2">
    <location>
        <begin position="306"/>
        <end position="315"/>
    </location>
</feature>
<feature type="compositionally biased region" description="Basic and acidic residues" evidence="2">
    <location>
        <begin position="465"/>
        <end position="477"/>
    </location>
</feature>
<protein>
    <submittedName>
        <fullName evidence="3">Uncharacterized protein</fullName>
    </submittedName>
</protein>
<feature type="region of interest" description="Disordered" evidence="2">
    <location>
        <begin position="87"/>
        <end position="168"/>
    </location>
</feature>
<feature type="region of interest" description="Disordered" evidence="2">
    <location>
        <begin position="54"/>
        <end position="73"/>
    </location>
</feature>
<feature type="region of interest" description="Disordered" evidence="2">
    <location>
        <begin position="523"/>
        <end position="559"/>
    </location>
</feature>
<feature type="region of interest" description="Disordered" evidence="2">
    <location>
        <begin position="180"/>
        <end position="199"/>
    </location>
</feature>
<feature type="compositionally biased region" description="Basic and acidic residues" evidence="2">
    <location>
        <begin position="799"/>
        <end position="811"/>
    </location>
</feature>
<keyword evidence="1" id="KW-0175">Coiled coil</keyword>
<name>A0ABQ9FJ32_TEGGR</name>
<feature type="region of interest" description="Disordered" evidence="2">
    <location>
        <begin position="680"/>
        <end position="739"/>
    </location>
</feature>
<feature type="coiled-coil region" evidence="1">
    <location>
        <begin position="613"/>
        <end position="654"/>
    </location>
</feature>
<dbReference type="EMBL" id="JARBDR010000246">
    <property type="protein sequence ID" value="KAJ8317300.1"/>
    <property type="molecule type" value="Genomic_DNA"/>
</dbReference>
<feature type="compositionally biased region" description="Basic and acidic residues" evidence="2">
    <location>
        <begin position="362"/>
        <end position="414"/>
    </location>
</feature>
<proteinExistence type="predicted"/>
<reference evidence="3 4" key="1">
    <citation type="submission" date="2022-12" db="EMBL/GenBank/DDBJ databases">
        <title>Chromosome-level genome of Tegillarca granosa.</title>
        <authorList>
            <person name="Kim J."/>
        </authorList>
    </citation>
    <scope>NUCLEOTIDE SEQUENCE [LARGE SCALE GENOMIC DNA]</scope>
    <source>
        <strain evidence="3">Teg-2019</strain>
        <tissue evidence="3">Adductor muscle</tissue>
    </source>
</reference>
<gene>
    <name evidence="3" type="ORF">KUTeg_005204</name>
</gene>
<feature type="compositionally biased region" description="Low complexity" evidence="2">
    <location>
        <begin position="251"/>
        <end position="272"/>
    </location>
</feature>